<evidence type="ECO:0000256" key="1">
    <source>
        <dbReference type="ARBA" id="ARBA00022771"/>
    </source>
</evidence>
<accession>A0ABM1ZG77</accession>
<evidence type="ECO:0000313" key="9">
    <source>
        <dbReference type="Proteomes" id="UP000069940"/>
    </source>
</evidence>
<dbReference type="Gene3D" id="3.30.160.60">
    <property type="entry name" value="Classic Zinc Finger"/>
    <property type="match status" value="1"/>
</dbReference>
<proteinExistence type="predicted"/>
<feature type="compositionally biased region" description="Low complexity" evidence="5">
    <location>
        <begin position="1"/>
        <end position="14"/>
    </location>
</feature>
<keyword evidence="1 3" id="KW-0479">Metal-binding</keyword>
<dbReference type="PROSITE" id="PS50119">
    <property type="entry name" value="ZF_BBOX"/>
    <property type="match status" value="1"/>
</dbReference>
<feature type="domain" description="RING-type" evidence="6">
    <location>
        <begin position="62"/>
        <end position="97"/>
    </location>
</feature>
<dbReference type="InterPro" id="IPR000315">
    <property type="entry name" value="Znf_B-box"/>
</dbReference>
<evidence type="ECO:0000313" key="8">
    <source>
        <dbReference type="EnsemblMetazoa" id="AALFPA23_018143.P26637"/>
    </source>
</evidence>
<evidence type="ECO:0000256" key="2">
    <source>
        <dbReference type="ARBA" id="ARBA00022833"/>
    </source>
</evidence>
<dbReference type="EnsemblMetazoa" id="AALFPA23_018143.R26637">
    <property type="protein sequence ID" value="AALFPA23_018143.P26637"/>
    <property type="gene ID" value="AALFPA23_018143"/>
</dbReference>
<keyword evidence="9" id="KW-1185">Reference proteome</keyword>
<dbReference type="RefSeq" id="XP_062707596.1">
    <property type="nucleotide sequence ID" value="XM_062851612.1"/>
</dbReference>
<reference evidence="8" key="2">
    <citation type="submission" date="2025-05" db="UniProtKB">
        <authorList>
            <consortium name="EnsemblMetazoa"/>
        </authorList>
    </citation>
    <scope>IDENTIFICATION</scope>
    <source>
        <strain evidence="8">Foshan</strain>
    </source>
</reference>
<keyword evidence="2" id="KW-0862">Zinc</keyword>
<keyword evidence="1 3" id="KW-0863">Zinc-finger</keyword>
<dbReference type="Pfam" id="PF00643">
    <property type="entry name" value="zf-B_box"/>
    <property type="match status" value="1"/>
</dbReference>
<dbReference type="PANTHER" id="PTHR36754">
    <property type="entry name" value="E3 UBIQUITIN-PROTEIN LIGASE TRIM37"/>
    <property type="match status" value="1"/>
</dbReference>
<feature type="region of interest" description="Disordered" evidence="5">
    <location>
        <begin position="1"/>
        <end position="52"/>
    </location>
</feature>
<keyword evidence="4" id="KW-0175">Coiled coil</keyword>
<dbReference type="SUPFAM" id="SSF57845">
    <property type="entry name" value="B-box zinc-binding domain"/>
    <property type="match status" value="1"/>
</dbReference>
<dbReference type="InterPro" id="IPR001841">
    <property type="entry name" value="Znf_RING"/>
</dbReference>
<dbReference type="InterPro" id="IPR053003">
    <property type="entry name" value="TRIM_RBCC_E3_ubiq-ligases"/>
</dbReference>
<evidence type="ECO:0008006" key="10">
    <source>
        <dbReference type="Google" id="ProtNLM"/>
    </source>
</evidence>
<sequence>MSSSPLSPLFFPPSETLGDETYCPSPTQLSPKNAPTPEESISPETSPKRNAKRKLSITDGKCVACFLEVTATISCCGCYDQFCDHCISLLERKCPRCVAKAAAPPKMPPNCKGHDKELAFFCLTCETEICSECILEATDHKRHPFDRLEAVYLEKIAVTDDKVAKIGLQIEEIEKNTEMARKNLDLITAVGDAMLAELQAIHDAAKMEVQEILDEKREELEKRINLPDERKALVKKLQDDIKALGHFGFIKQQERFNEQCDGLLEQCQKFSTDLIDHYDIGCELIPATKMTTYKCNWTEGKQELLNILIDDSTGESWKMSLIKGDTVCLKVAPNESIPVITSHKFKVTTEISNNDISKSLRKRFVIQRKMSQFELANVELISTEGYLEDDTMLFRIAIEPLNVIEAYDHYKDKVAMLRSSVEQYKNLLSASKGAYDALKTNTDCLKSYSVGYFALDYGALQRQTKNGFVSPNIVDFNGNEWKMEIKFERDEFNKILLSTYVFPARFVNSSEHARRCAYFIELMHSNPDEIVRGYAENLFEENGLGRGWKGFIERMRVLNDVGFLRNGKVWFRYGVRPSA</sequence>
<protein>
    <recommendedName>
        <fullName evidence="10">B box-type domain-containing protein</fullName>
    </recommendedName>
</protein>
<organism evidence="8 9">
    <name type="scientific">Aedes albopictus</name>
    <name type="common">Asian tiger mosquito</name>
    <name type="synonym">Stegomyia albopicta</name>
    <dbReference type="NCBI Taxonomy" id="7160"/>
    <lineage>
        <taxon>Eukaryota</taxon>
        <taxon>Metazoa</taxon>
        <taxon>Ecdysozoa</taxon>
        <taxon>Arthropoda</taxon>
        <taxon>Hexapoda</taxon>
        <taxon>Insecta</taxon>
        <taxon>Pterygota</taxon>
        <taxon>Neoptera</taxon>
        <taxon>Endopterygota</taxon>
        <taxon>Diptera</taxon>
        <taxon>Nematocera</taxon>
        <taxon>Culicoidea</taxon>
        <taxon>Culicidae</taxon>
        <taxon>Culicinae</taxon>
        <taxon>Aedini</taxon>
        <taxon>Aedes</taxon>
        <taxon>Stegomyia</taxon>
    </lineage>
</organism>
<dbReference type="CDD" id="cd19756">
    <property type="entry name" value="Bbox2"/>
    <property type="match status" value="1"/>
</dbReference>
<feature type="domain" description="B box-type" evidence="7">
    <location>
        <begin position="111"/>
        <end position="148"/>
    </location>
</feature>
<dbReference type="PROSITE" id="PS50089">
    <property type="entry name" value="ZF_RING_2"/>
    <property type="match status" value="1"/>
</dbReference>
<evidence type="ECO:0000259" key="6">
    <source>
        <dbReference type="PROSITE" id="PS50089"/>
    </source>
</evidence>
<dbReference type="PANTHER" id="PTHR36754:SF2">
    <property type="entry name" value="E3 UBIQUITIN-PROTEIN LIGASE TRIM37"/>
    <property type="match status" value="1"/>
</dbReference>
<evidence type="ECO:0000256" key="4">
    <source>
        <dbReference type="SAM" id="Coils"/>
    </source>
</evidence>
<feature type="compositionally biased region" description="Polar residues" evidence="5">
    <location>
        <begin position="24"/>
        <end position="33"/>
    </location>
</feature>
<dbReference type="Proteomes" id="UP000069940">
    <property type="component" value="Unassembled WGS sequence"/>
</dbReference>
<evidence type="ECO:0000256" key="3">
    <source>
        <dbReference type="PROSITE-ProRule" id="PRU00024"/>
    </source>
</evidence>
<feature type="coiled-coil region" evidence="4">
    <location>
        <begin position="195"/>
        <end position="222"/>
    </location>
</feature>
<evidence type="ECO:0000256" key="5">
    <source>
        <dbReference type="SAM" id="MobiDB-lite"/>
    </source>
</evidence>
<evidence type="ECO:0000259" key="7">
    <source>
        <dbReference type="PROSITE" id="PS50119"/>
    </source>
</evidence>
<name>A0ABM1ZG77_AEDAL</name>
<reference evidence="9" key="1">
    <citation type="journal article" date="2015" name="Proc. Natl. Acad. Sci. U.S.A.">
        <title>Genome sequence of the Asian Tiger mosquito, Aedes albopictus, reveals insights into its biology, genetics, and evolution.</title>
        <authorList>
            <person name="Chen X.G."/>
            <person name="Jiang X."/>
            <person name="Gu J."/>
            <person name="Xu M."/>
            <person name="Wu Y."/>
            <person name="Deng Y."/>
            <person name="Zhang C."/>
            <person name="Bonizzoni M."/>
            <person name="Dermauw W."/>
            <person name="Vontas J."/>
            <person name="Armbruster P."/>
            <person name="Huang X."/>
            <person name="Yang Y."/>
            <person name="Zhang H."/>
            <person name="He W."/>
            <person name="Peng H."/>
            <person name="Liu Y."/>
            <person name="Wu K."/>
            <person name="Chen J."/>
            <person name="Lirakis M."/>
            <person name="Topalis P."/>
            <person name="Van Leeuwen T."/>
            <person name="Hall A.B."/>
            <person name="Jiang X."/>
            <person name="Thorpe C."/>
            <person name="Mueller R.L."/>
            <person name="Sun C."/>
            <person name="Waterhouse R.M."/>
            <person name="Yan G."/>
            <person name="Tu Z.J."/>
            <person name="Fang X."/>
            <person name="James A.A."/>
        </authorList>
    </citation>
    <scope>NUCLEOTIDE SEQUENCE [LARGE SCALE GENOMIC DNA]</scope>
    <source>
        <strain evidence="9">Foshan</strain>
    </source>
</reference>
<dbReference type="GeneID" id="109414427"/>